<dbReference type="RefSeq" id="WP_220618167.1">
    <property type="nucleotide sequence ID" value="NZ_RKLR01000003.1"/>
</dbReference>
<comment type="caution">
    <text evidence="2">The sequence shown here is derived from an EMBL/GenBank/DDBJ whole genome shotgun (WGS) entry which is preliminary data.</text>
</comment>
<dbReference type="InterPro" id="IPR037171">
    <property type="entry name" value="NagB/RpiA_transferase-like"/>
</dbReference>
<feature type="domain" description="LUD" evidence="1">
    <location>
        <begin position="64"/>
        <end position="169"/>
    </location>
</feature>
<organism evidence="2 3">
    <name type="scientific">Haloarcula rubra</name>
    <dbReference type="NCBI Taxonomy" id="2487747"/>
    <lineage>
        <taxon>Archaea</taxon>
        <taxon>Methanobacteriati</taxon>
        <taxon>Methanobacteriota</taxon>
        <taxon>Stenosarchaea group</taxon>
        <taxon>Halobacteria</taxon>
        <taxon>Halobacteriales</taxon>
        <taxon>Haloarculaceae</taxon>
        <taxon>Haloarcula</taxon>
    </lineage>
</organism>
<reference evidence="2 3" key="1">
    <citation type="submission" date="2021-06" db="EMBL/GenBank/DDBJ databases">
        <title>Halomicroarcula sp. a new haloarchaeum isolated from saline soil.</title>
        <authorList>
            <person name="Duran-Viseras A."/>
            <person name="Sanchez-Porro C."/>
            <person name="Ventosa A."/>
        </authorList>
    </citation>
    <scope>NUCLEOTIDE SEQUENCE [LARGE SCALE GENOMIC DNA]</scope>
    <source>
        <strain evidence="2 3">F13</strain>
    </source>
</reference>
<dbReference type="PANTHER" id="PTHR43682:SF1">
    <property type="entry name" value="LACTATE UTILIZATION PROTEIN C"/>
    <property type="match status" value="1"/>
</dbReference>
<evidence type="ECO:0000313" key="2">
    <source>
        <dbReference type="EMBL" id="MBX0323189.1"/>
    </source>
</evidence>
<proteinExistence type="predicted"/>
<protein>
    <submittedName>
        <fullName evidence="2">LUD domain-containing protein</fullName>
    </submittedName>
</protein>
<dbReference type="InterPro" id="IPR003741">
    <property type="entry name" value="LUD_dom"/>
</dbReference>
<keyword evidence="3" id="KW-1185">Reference proteome</keyword>
<dbReference type="Proteomes" id="UP001430377">
    <property type="component" value="Unassembled WGS sequence"/>
</dbReference>
<accession>A0AAW4PSQ0</accession>
<dbReference type="InterPro" id="IPR024185">
    <property type="entry name" value="FTHF_cligase-like_sf"/>
</dbReference>
<dbReference type="PANTHER" id="PTHR43682">
    <property type="entry name" value="LACTATE UTILIZATION PROTEIN C"/>
    <property type="match status" value="1"/>
</dbReference>
<gene>
    <name evidence="2" type="ORF">EGH21_09125</name>
</gene>
<dbReference type="EMBL" id="RKLR01000003">
    <property type="protein sequence ID" value="MBX0323189.1"/>
    <property type="molecule type" value="Genomic_DNA"/>
</dbReference>
<dbReference type="SUPFAM" id="SSF100950">
    <property type="entry name" value="NagB/RpiA/CoA transferase-like"/>
    <property type="match status" value="1"/>
</dbReference>
<sequence>MPTDTLATFESSLAEYDVPVTRTDRAAVATTVAEVADPPAVGVALDETFGDDAFSLTDTDVTVDPTPAELQAALTGVTGARLGVGDYGTVALDQTERGSELVSLFVDTHVVVVREADLVAEMETAIESLGDAVEESRGSTILATGPSATADMGALVRGAHGPKDVHVVVTEDG</sequence>
<dbReference type="Pfam" id="PF02589">
    <property type="entry name" value="LUD_dom"/>
    <property type="match status" value="1"/>
</dbReference>
<evidence type="ECO:0000259" key="1">
    <source>
        <dbReference type="Pfam" id="PF02589"/>
    </source>
</evidence>
<dbReference type="Gene3D" id="3.40.50.10420">
    <property type="entry name" value="NagB/RpiA/CoA transferase-like"/>
    <property type="match status" value="1"/>
</dbReference>
<name>A0AAW4PSQ0_9EURY</name>
<dbReference type="AlphaFoldDB" id="A0AAW4PSQ0"/>
<evidence type="ECO:0000313" key="3">
    <source>
        <dbReference type="Proteomes" id="UP001430377"/>
    </source>
</evidence>